<dbReference type="Proteomes" id="UP000028501">
    <property type="component" value="Chromosome"/>
</dbReference>
<dbReference type="InterPro" id="IPR002782">
    <property type="entry name" value="Mut7-C_RNAse_dom"/>
</dbReference>
<sequence length="159" mass="19425">MVEMKFLTDRMLGRLTRWLRISGYDTVSVSELEFDEEEDEFMLRNLRDRILLTKDRELYRKSVKEGRKAILIRSDSLEGQMRELMERGVKFQIVMDRCSLCNTPLRKPSREEAMEVIEREKLSEDMLEFELWYCEKCRKLYWMGGHWKNMTRFLRKFES</sequence>
<protein>
    <recommendedName>
        <fullName evidence="1">Mut7-C RNAse domain-containing protein</fullName>
    </recommendedName>
</protein>
<dbReference type="PANTHER" id="PTHR39081">
    <property type="entry name" value="MUT7-C DOMAIN-CONTAINING PROTEIN"/>
    <property type="match status" value="1"/>
</dbReference>
<accession>A0A075WE95</accession>
<dbReference type="HOGENOM" id="CLU_112469_1_0_2"/>
<dbReference type="GeneID" id="24795043"/>
<reference evidence="2 3" key="1">
    <citation type="submission" date="2013-07" db="EMBL/GenBank/DDBJ databases">
        <title>Genome of Archaeoglobus fulgidus.</title>
        <authorList>
            <person name="Fiebig A."/>
            <person name="Birkeland N.-K."/>
        </authorList>
    </citation>
    <scope>NUCLEOTIDE SEQUENCE [LARGE SCALE GENOMIC DNA]</scope>
    <source>
        <strain evidence="2 3">DSM 8774</strain>
    </source>
</reference>
<dbReference type="RefSeq" id="WP_010878928.1">
    <property type="nucleotide sequence ID" value="NZ_CP006577.1"/>
</dbReference>
<evidence type="ECO:0000313" key="3">
    <source>
        <dbReference type="Proteomes" id="UP000028501"/>
    </source>
</evidence>
<gene>
    <name evidence="2" type="ORF">AFULGI_00015450</name>
</gene>
<dbReference type="AlphaFoldDB" id="A0A075WE95"/>
<proteinExistence type="predicted"/>
<dbReference type="PANTHER" id="PTHR39081:SF1">
    <property type="entry name" value="MUT7-C RNASE DOMAIN-CONTAINING PROTEIN"/>
    <property type="match status" value="1"/>
</dbReference>
<evidence type="ECO:0000259" key="1">
    <source>
        <dbReference type="Pfam" id="PF01927"/>
    </source>
</evidence>
<dbReference type="Pfam" id="PF01927">
    <property type="entry name" value="Mut7-C"/>
    <property type="match status" value="1"/>
</dbReference>
<feature type="domain" description="Mut7-C RNAse" evidence="1">
    <location>
        <begin position="4"/>
        <end position="153"/>
    </location>
</feature>
<organism evidence="2 3">
    <name type="scientific">Archaeoglobus fulgidus DSM 8774</name>
    <dbReference type="NCBI Taxonomy" id="1344584"/>
    <lineage>
        <taxon>Archaea</taxon>
        <taxon>Methanobacteriati</taxon>
        <taxon>Methanobacteriota</taxon>
        <taxon>Archaeoglobi</taxon>
        <taxon>Archaeoglobales</taxon>
        <taxon>Archaeoglobaceae</taxon>
        <taxon>Archaeoglobus</taxon>
    </lineage>
</organism>
<dbReference type="EMBL" id="CP006577">
    <property type="protein sequence ID" value="AIG98311.1"/>
    <property type="molecule type" value="Genomic_DNA"/>
</dbReference>
<dbReference type="KEGG" id="afg:AFULGI_00015450"/>
<name>A0A075WE95_ARCFL</name>
<evidence type="ECO:0000313" key="2">
    <source>
        <dbReference type="EMBL" id="AIG98311.1"/>
    </source>
</evidence>